<feature type="region of interest" description="Disordered" evidence="1">
    <location>
        <begin position="40"/>
        <end position="71"/>
    </location>
</feature>
<dbReference type="AlphaFoldDB" id="A0ABD3NM22"/>
<gene>
    <name evidence="2" type="ORF">ACHAW5_007679</name>
</gene>
<feature type="compositionally biased region" description="Polar residues" evidence="1">
    <location>
        <begin position="560"/>
        <end position="569"/>
    </location>
</feature>
<accession>A0ABD3NM22</accession>
<reference evidence="2 3" key="1">
    <citation type="submission" date="2024-10" db="EMBL/GenBank/DDBJ databases">
        <title>Updated reference genomes for cyclostephanoid diatoms.</title>
        <authorList>
            <person name="Roberts W.R."/>
            <person name="Alverson A.J."/>
        </authorList>
    </citation>
    <scope>NUCLEOTIDE SEQUENCE [LARGE SCALE GENOMIC DNA]</scope>
    <source>
        <strain evidence="2 3">AJA276-08</strain>
    </source>
</reference>
<name>A0ABD3NM22_9STRA</name>
<feature type="region of interest" description="Disordered" evidence="1">
    <location>
        <begin position="490"/>
        <end position="536"/>
    </location>
</feature>
<feature type="compositionally biased region" description="Pro residues" evidence="1">
    <location>
        <begin position="166"/>
        <end position="175"/>
    </location>
</feature>
<feature type="compositionally biased region" description="Low complexity" evidence="1">
    <location>
        <begin position="40"/>
        <end position="51"/>
    </location>
</feature>
<feature type="compositionally biased region" description="Low complexity" evidence="1">
    <location>
        <begin position="264"/>
        <end position="274"/>
    </location>
</feature>
<feature type="compositionally biased region" description="Acidic residues" evidence="1">
    <location>
        <begin position="108"/>
        <end position="119"/>
    </location>
</feature>
<feature type="region of interest" description="Disordered" evidence="1">
    <location>
        <begin position="158"/>
        <end position="177"/>
    </location>
</feature>
<evidence type="ECO:0000256" key="1">
    <source>
        <dbReference type="SAM" id="MobiDB-lite"/>
    </source>
</evidence>
<sequence>MSLMTESLLLRAQSLRAEGEADESIDVLRVVISQCTSDIDASSSSSSISSSPDHRRHPPAGGRDGSEVARRMRDSSCLALATMLLQRAGRRGGETKTTRRGRASVHDDENDDGRDDENEADAILDGLGYRTRLSTMAFGYPSCSSCCRPPRPPRADVVVARERSSSPPPPPPTPPRVVGFRRTVVVDDAMPASMFGALRRALRTGSRYWSEFHCRGGNGDSTTNDREGDGAMRRRRRRRNSTDDDGRFFASHNIPLPASGGGAASRSSSSSSSSLADHLRRSKSLLEQAAVLARSRLLRPFPEVIDATSVEVWCHRRPRDDGGHRLHYDTDEILLWERRREEAGRRSDGREGEGEGEIRGDGTTTTIGDDATTKTAKIGDDAAVDAGGRSRKRLRTGPSSSGPSFGYDDGISCPIVSCVLTICVPDDACRSCGGAANGAPTIVCDQSILSPRRGNDNDGTRRKNVGYLCFPRPNRLLAFDGSLLHGVVPGMPLARPRKPAEPSSDDDEGSRSSDHSYDDDVDDDKDGGSDSAEGGHRITLMMGFWRDVRTTTTATETGDDASSSFSTTAGLRPIGPNVPYVPQDGTWTDEFVSTSVSGSDLADIDTMSATTDESSDLAVVNPLWIPIVSVVNANEDKKYFGKYSRRDGDKEIQPTVRFFLKSLDPRNIDDEVLSGT</sequence>
<feature type="compositionally biased region" description="Low complexity" evidence="1">
    <location>
        <begin position="361"/>
        <end position="370"/>
    </location>
</feature>
<feature type="compositionally biased region" description="Basic and acidic residues" evidence="1">
    <location>
        <begin position="341"/>
        <end position="360"/>
    </location>
</feature>
<protein>
    <submittedName>
        <fullName evidence="2">Uncharacterized protein</fullName>
    </submittedName>
</protein>
<feature type="region of interest" description="Disordered" evidence="1">
    <location>
        <begin position="554"/>
        <end position="575"/>
    </location>
</feature>
<evidence type="ECO:0000313" key="2">
    <source>
        <dbReference type="EMBL" id="KAL3776878.1"/>
    </source>
</evidence>
<feature type="region of interest" description="Disordered" evidence="1">
    <location>
        <begin position="341"/>
        <end position="406"/>
    </location>
</feature>
<evidence type="ECO:0000313" key="3">
    <source>
        <dbReference type="Proteomes" id="UP001530315"/>
    </source>
</evidence>
<proteinExistence type="predicted"/>
<feature type="compositionally biased region" description="Basic and acidic residues" evidence="1">
    <location>
        <begin position="509"/>
        <end position="518"/>
    </location>
</feature>
<organism evidence="2 3">
    <name type="scientific">Stephanodiscus triporus</name>
    <dbReference type="NCBI Taxonomy" id="2934178"/>
    <lineage>
        <taxon>Eukaryota</taxon>
        <taxon>Sar</taxon>
        <taxon>Stramenopiles</taxon>
        <taxon>Ochrophyta</taxon>
        <taxon>Bacillariophyta</taxon>
        <taxon>Coscinodiscophyceae</taxon>
        <taxon>Thalassiosirophycidae</taxon>
        <taxon>Stephanodiscales</taxon>
        <taxon>Stephanodiscaceae</taxon>
        <taxon>Stephanodiscus</taxon>
    </lineage>
</organism>
<feature type="region of interest" description="Disordered" evidence="1">
    <location>
        <begin position="88"/>
        <end position="119"/>
    </location>
</feature>
<feature type="compositionally biased region" description="Basic and acidic residues" evidence="1">
    <location>
        <begin position="223"/>
        <end position="232"/>
    </location>
</feature>
<dbReference type="Proteomes" id="UP001530315">
    <property type="component" value="Unassembled WGS sequence"/>
</dbReference>
<comment type="caution">
    <text evidence="2">The sequence shown here is derived from an EMBL/GenBank/DDBJ whole genome shotgun (WGS) entry which is preliminary data.</text>
</comment>
<dbReference type="EMBL" id="JALLAZ020001327">
    <property type="protein sequence ID" value="KAL3776878.1"/>
    <property type="molecule type" value="Genomic_DNA"/>
</dbReference>
<keyword evidence="3" id="KW-1185">Reference proteome</keyword>
<feature type="region of interest" description="Disordered" evidence="1">
    <location>
        <begin position="213"/>
        <end position="275"/>
    </location>
</feature>